<comment type="caution">
    <text evidence="7">The sequence shown here is derived from an EMBL/GenBank/DDBJ whole genome shotgun (WGS) entry which is preliminary data.</text>
</comment>
<dbReference type="InterPro" id="IPR042177">
    <property type="entry name" value="Cell/Rod_1"/>
</dbReference>
<dbReference type="PANTHER" id="PTHR34138:SF1">
    <property type="entry name" value="CELL SHAPE-DETERMINING PROTEIN MREC"/>
    <property type="match status" value="1"/>
</dbReference>
<accession>A0A9D9I6A0</accession>
<name>A0A9D9I6A0_9BACT</name>
<evidence type="ECO:0000313" key="8">
    <source>
        <dbReference type="Proteomes" id="UP000823660"/>
    </source>
</evidence>
<dbReference type="InterPro" id="IPR007221">
    <property type="entry name" value="MreC"/>
</dbReference>
<dbReference type="AlphaFoldDB" id="A0A9D9I6A0"/>
<dbReference type="GO" id="GO:0005886">
    <property type="term" value="C:plasma membrane"/>
    <property type="evidence" value="ECO:0007669"/>
    <property type="project" value="TreeGrafter"/>
</dbReference>
<dbReference type="Proteomes" id="UP000823660">
    <property type="component" value="Unassembled WGS sequence"/>
</dbReference>
<keyword evidence="3" id="KW-0133">Cell shape</keyword>
<dbReference type="InterPro" id="IPR042175">
    <property type="entry name" value="Cell/Rod_MreC_2"/>
</dbReference>
<evidence type="ECO:0000259" key="6">
    <source>
        <dbReference type="Pfam" id="PF04085"/>
    </source>
</evidence>
<evidence type="ECO:0000256" key="1">
    <source>
        <dbReference type="ARBA" id="ARBA00009369"/>
    </source>
</evidence>
<evidence type="ECO:0000256" key="4">
    <source>
        <dbReference type="ARBA" id="ARBA00032089"/>
    </source>
</evidence>
<protein>
    <recommendedName>
        <fullName evidence="2">Cell shape-determining protein MreC</fullName>
    </recommendedName>
    <alternativeName>
        <fullName evidence="4">Cell shape protein MreC</fullName>
    </alternativeName>
</protein>
<evidence type="ECO:0000256" key="3">
    <source>
        <dbReference type="ARBA" id="ARBA00022960"/>
    </source>
</evidence>
<dbReference type="PANTHER" id="PTHR34138">
    <property type="entry name" value="CELL SHAPE-DETERMINING PROTEIN MREC"/>
    <property type="match status" value="1"/>
</dbReference>
<reference evidence="7" key="2">
    <citation type="journal article" date="2021" name="PeerJ">
        <title>Extensive microbial diversity within the chicken gut microbiome revealed by metagenomics and culture.</title>
        <authorList>
            <person name="Gilroy R."/>
            <person name="Ravi A."/>
            <person name="Getino M."/>
            <person name="Pursley I."/>
            <person name="Horton D.L."/>
            <person name="Alikhan N.F."/>
            <person name="Baker D."/>
            <person name="Gharbi K."/>
            <person name="Hall N."/>
            <person name="Watson M."/>
            <person name="Adriaenssens E.M."/>
            <person name="Foster-Nyarko E."/>
            <person name="Jarju S."/>
            <person name="Secka A."/>
            <person name="Antonio M."/>
            <person name="Oren A."/>
            <person name="Chaudhuri R.R."/>
            <person name="La Ragione R."/>
            <person name="Hildebrand F."/>
            <person name="Pallen M.J."/>
        </authorList>
    </citation>
    <scope>NUCLEOTIDE SEQUENCE</scope>
    <source>
        <strain evidence="7">B1-15692</strain>
    </source>
</reference>
<keyword evidence="5" id="KW-0812">Transmembrane</keyword>
<dbReference type="Pfam" id="PF04085">
    <property type="entry name" value="MreC"/>
    <property type="match status" value="1"/>
</dbReference>
<comment type="similarity">
    <text evidence="1">Belongs to the MreC family.</text>
</comment>
<sequence length="283" mass="30819">MVRNRKTFSTIFNAAIFIVLEVAALGMLRSNGILQDSWVMKGAHAFYAYVWGKTESIKYYFSLQKENARLAEENFNLACKLRDCGNGIAECNALQSGAAHEADSASVAEDSTGRYIYRQAEIVKISNNRQHNYIIVDKGSEDGVTPQSGIITGQGVIGIIDAVSRHYSYGISFKNTGMTVSARIGKTGPVGSLVWDGANTDGALLNEIPHHIGIESGDTVYTSGFSSIFPPDIPLGTTGESRIINGATYEIKVRLFEDFKALRYVTIVQNAGKDEISDLVSKQ</sequence>
<keyword evidence="5" id="KW-0472">Membrane</keyword>
<feature type="domain" description="Rod shape-determining protein MreC beta-barrel core" evidence="6">
    <location>
        <begin position="122"/>
        <end position="269"/>
    </location>
</feature>
<dbReference type="InterPro" id="IPR055342">
    <property type="entry name" value="MreC_beta-barrel_core"/>
</dbReference>
<organism evidence="7 8">
    <name type="scientific">Candidatus Cryptobacteroides faecipullorum</name>
    <dbReference type="NCBI Taxonomy" id="2840764"/>
    <lineage>
        <taxon>Bacteria</taxon>
        <taxon>Pseudomonadati</taxon>
        <taxon>Bacteroidota</taxon>
        <taxon>Bacteroidia</taxon>
        <taxon>Bacteroidales</taxon>
        <taxon>Candidatus Cryptobacteroides</taxon>
    </lineage>
</organism>
<proteinExistence type="inferred from homology"/>
<dbReference type="GO" id="GO:0008360">
    <property type="term" value="P:regulation of cell shape"/>
    <property type="evidence" value="ECO:0007669"/>
    <property type="project" value="UniProtKB-KW"/>
</dbReference>
<evidence type="ECO:0000313" key="7">
    <source>
        <dbReference type="EMBL" id="MBO8466739.1"/>
    </source>
</evidence>
<keyword evidence="5" id="KW-1133">Transmembrane helix</keyword>
<evidence type="ECO:0000256" key="2">
    <source>
        <dbReference type="ARBA" id="ARBA00013855"/>
    </source>
</evidence>
<feature type="transmembrane region" description="Helical" evidence="5">
    <location>
        <begin position="7"/>
        <end position="28"/>
    </location>
</feature>
<reference evidence="7" key="1">
    <citation type="submission" date="2020-10" db="EMBL/GenBank/DDBJ databases">
        <authorList>
            <person name="Gilroy R."/>
        </authorList>
    </citation>
    <scope>NUCLEOTIDE SEQUENCE</scope>
    <source>
        <strain evidence="7">B1-15692</strain>
    </source>
</reference>
<evidence type="ECO:0000256" key="5">
    <source>
        <dbReference type="SAM" id="Phobius"/>
    </source>
</evidence>
<dbReference type="Gene3D" id="2.40.10.350">
    <property type="entry name" value="Rod shape-determining protein MreC, domain 2"/>
    <property type="match status" value="1"/>
</dbReference>
<gene>
    <name evidence="7" type="ORF">IAB99_03120</name>
</gene>
<dbReference type="Gene3D" id="2.40.10.340">
    <property type="entry name" value="Rod shape-determining protein MreC, domain 1"/>
    <property type="match status" value="1"/>
</dbReference>
<dbReference type="EMBL" id="JADIMH010000015">
    <property type="protein sequence ID" value="MBO8466739.1"/>
    <property type="molecule type" value="Genomic_DNA"/>
</dbReference>